<dbReference type="GO" id="GO:0009927">
    <property type="term" value="F:histidine phosphotransfer kinase activity"/>
    <property type="evidence" value="ECO:0007669"/>
    <property type="project" value="TreeGrafter"/>
</dbReference>
<evidence type="ECO:0000256" key="11">
    <source>
        <dbReference type="ARBA" id="ARBA00023015"/>
    </source>
</evidence>
<dbReference type="PANTHER" id="PTHR43047:SF64">
    <property type="entry name" value="HISTIDINE KINASE CONTAINING CHEY-HOMOLOGOUS RECEIVER DOMAIN AND PAS DOMAIN-RELATED"/>
    <property type="match status" value="1"/>
</dbReference>
<evidence type="ECO:0000256" key="5">
    <source>
        <dbReference type="ARBA" id="ARBA00022553"/>
    </source>
</evidence>
<keyword evidence="12" id="KW-0238">DNA-binding</keyword>
<dbReference type="CDD" id="cd16922">
    <property type="entry name" value="HATPase_EvgS-ArcB-TorS-like"/>
    <property type="match status" value="1"/>
</dbReference>
<evidence type="ECO:0000256" key="8">
    <source>
        <dbReference type="ARBA" id="ARBA00022777"/>
    </source>
</evidence>
<keyword evidence="8 18" id="KW-0418">Kinase</keyword>
<comment type="catalytic activity">
    <reaction evidence="1">
        <text>ATP + protein L-histidine = ADP + protein N-phospho-L-histidine.</text>
        <dbReference type="EC" id="2.7.13.3"/>
    </reaction>
</comment>
<evidence type="ECO:0000256" key="1">
    <source>
        <dbReference type="ARBA" id="ARBA00000085"/>
    </source>
</evidence>
<dbReference type="CDD" id="cd00082">
    <property type="entry name" value="HisKA"/>
    <property type="match status" value="1"/>
</dbReference>
<dbReference type="EMBL" id="FUYV01000017">
    <property type="protein sequence ID" value="SKC23382.1"/>
    <property type="molecule type" value="Genomic_DNA"/>
</dbReference>
<dbReference type="Gene3D" id="3.30.565.10">
    <property type="entry name" value="Histidine kinase-like ATPase, C-terminal domain"/>
    <property type="match status" value="1"/>
</dbReference>
<dbReference type="SUPFAM" id="SSF47384">
    <property type="entry name" value="Homodimeric domain of signal transducing histidine kinase"/>
    <property type="match status" value="1"/>
</dbReference>
<dbReference type="InterPro" id="IPR005467">
    <property type="entry name" value="His_kinase_dom"/>
</dbReference>
<dbReference type="OrthoDB" id="9781208at2"/>
<dbReference type="GO" id="GO:0000155">
    <property type="term" value="F:phosphorelay sensor kinase activity"/>
    <property type="evidence" value="ECO:0007669"/>
    <property type="project" value="InterPro"/>
</dbReference>
<dbReference type="Gene3D" id="3.40.50.2300">
    <property type="match status" value="1"/>
</dbReference>
<dbReference type="InterPro" id="IPR036890">
    <property type="entry name" value="HATPase_C_sf"/>
</dbReference>
<name>A0A1T5HRZ7_9BACT</name>
<evidence type="ECO:0000259" key="16">
    <source>
        <dbReference type="PROSITE" id="PS50109"/>
    </source>
</evidence>
<keyword evidence="9" id="KW-0067">ATP-binding</keyword>
<accession>A0A1T5HRZ7</accession>
<evidence type="ECO:0000256" key="6">
    <source>
        <dbReference type="ARBA" id="ARBA00022679"/>
    </source>
</evidence>
<dbReference type="InterPro" id="IPR003594">
    <property type="entry name" value="HATPase_dom"/>
</dbReference>
<dbReference type="Pfam" id="PF02518">
    <property type="entry name" value="HATPase_c"/>
    <property type="match status" value="1"/>
</dbReference>
<feature type="domain" description="Histidine kinase" evidence="16">
    <location>
        <begin position="170"/>
        <end position="388"/>
    </location>
</feature>
<feature type="domain" description="Response regulatory" evidence="17">
    <location>
        <begin position="7"/>
        <end position="123"/>
    </location>
</feature>
<dbReference type="SMART" id="SM00388">
    <property type="entry name" value="HisKA"/>
    <property type="match status" value="1"/>
</dbReference>
<dbReference type="PROSITE" id="PS50109">
    <property type="entry name" value="HIS_KIN"/>
    <property type="match status" value="1"/>
</dbReference>
<keyword evidence="6" id="KW-0808">Transferase</keyword>
<dbReference type="GO" id="GO:0005524">
    <property type="term" value="F:ATP binding"/>
    <property type="evidence" value="ECO:0007669"/>
    <property type="project" value="UniProtKB-KW"/>
</dbReference>
<dbReference type="Pfam" id="PF00072">
    <property type="entry name" value="Response_reg"/>
    <property type="match status" value="1"/>
</dbReference>
<dbReference type="PRINTS" id="PR00344">
    <property type="entry name" value="BCTRLSENSOR"/>
</dbReference>
<dbReference type="SMART" id="SM00387">
    <property type="entry name" value="HATPase_c"/>
    <property type="match status" value="1"/>
</dbReference>
<evidence type="ECO:0000313" key="19">
    <source>
        <dbReference type="Proteomes" id="UP000191055"/>
    </source>
</evidence>
<feature type="modified residue" description="4-aspartylphosphate" evidence="15">
    <location>
        <position position="56"/>
    </location>
</feature>
<evidence type="ECO:0000313" key="18">
    <source>
        <dbReference type="EMBL" id="SKC23382.1"/>
    </source>
</evidence>
<evidence type="ECO:0000256" key="10">
    <source>
        <dbReference type="ARBA" id="ARBA00023012"/>
    </source>
</evidence>
<dbReference type="InterPro" id="IPR001789">
    <property type="entry name" value="Sig_transdc_resp-reg_receiver"/>
</dbReference>
<keyword evidence="14" id="KW-0804">Transcription</keyword>
<dbReference type="Proteomes" id="UP000191055">
    <property type="component" value="Unassembled WGS sequence"/>
</dbReference>
<dbReference type="EC" id="2.7.13.3" evidence="3"/>
<dbReference type="AlphaFoldDB" id="A0A1T5HRZ7"/>
<dbReference type="KEGG" id="asx:CDL62_13470"/>
<keyword evidence="10" id="KW-0902">Two-component regulatory system</keyword>
<evidence type="ECO:0000256" key="2">
    <source>
        <dbReference type="ARBA" id="ARBA00004236"/>
    </source>
</evidence>
<evidence type="ECO:0000256" key="14">
    <source>
        <dbReference type="ARBA" id="ARBA00023163"/>
    </source>
</evidence>
<sequence length="389" mass="44169">MNKTKSKILIVDDSKVNLTLLNKSLSLEGYPFDQAMNGLEALDLLDKNRYDLVLLDIHMPGMDGFEVCKKIRNNPELANLPVLFLTAQSDRESIIEGFRVGAQDYIIKPFDHQELIMRVETHLTLKHSLEQLKTLNTSLETEVRARTVELQKAKEKAEESDQLKTAFLQNLSHEIRTPMNGILGFTQLLKRKPDDPSSYAYYVEMIELSGIRMMNTINALVDISKIETGQILLHRTDFSINNLLMEIMQLHENFAEERKLSIEIKNHLPPSFKTIHSDYDKLSKILSNLVDNAIKFSYSGSIIIECTKDTDFVNFYIKDSGIGIPKEMHEAIFERFIQANTELSRGHEGIGLGLPISKAYIEVLGGTISLESEPGRGSVFHFRIPANNE</sequence>
<dbReference type="InterPro" id="IPR011006">
    <property type="entry name" value="CheY-like_superfamily"/>
</dbReference>
<keyword evidence="7" id="KW-0547">Nucleotide-binding</keyword>
<dbReference type="InterPro" id="IPR036097">
    <property type="entry name" value="HisK_dim/P_sf"/>
</dbReference>
<keyword evidence="5 15" id="KW-0597">Phosphoprotein</keyword>
<dbReference type="Gene3D" id="1.10.287.130">
    <property type="match status" value="1"/>
</dbReference>
<evidence type="ECO:0000256" key="15">
    <source>
        <dbReference type="PROSITE-ProRule" id="PRU00169"/>
    </source>
</evidence>
<dbReference type="PANTHER" id="PTHR43047">
    <property type="entry name" value="TWO-COMPONENT HISTIDINE PROTEIN KINASE"/>
    <property type="match status" value="1"/>
</dbReference>
<keyword evidence="4" id="KW-1003">Cell membrane</keyword>
<dbReference type="STRING" id="889453.SAMN03080601_02682"/>
<evidence type="ECO:0000256" key="9">
    <source>
        <dbReference type="ARBA" id="ARBA00022840"/>
    </source>
</evidence>
<dbReference type="Pfam" id="PF00512">
    <property type="entry name" value="HisKA"/>
    <property type="match status" value="1"/>
</dbReference>
<organism evidence="18 19">
    <name type="scientific">Alkalitalea saponilacus</name>
    <dbReference type="NCBI Taxonomy" id="889453"/>
    <lineage>
        <taxon>Bacteria</taxon>
        <taxon>Pseudomonadati</taxon>
        <taxon>Bacteroidota</taxon>
        <taxon>Bacteroidia</taxon>
        <taxon>Marinilabiliales</taxon>
        <taxon>Marinilabiliaceae</taxon>
        <taxon>Alkalitalea</taxon>
    </lineage>
</organism>
<dbReference type="PROSITE" id="PS50110">
    <property type="entry name" value="RESPONSE_REGULATORY"/>
    <property type="match status" value="1"/>
</dbReference>
<evidence type="ECO:0000256" key="13">
    <source>
        <dbReference type="ARBA" id="ARBA00023136"/>
    </source>
</evidence>
<evidence type="ECO:0000259" key="17">
    <source>
        <dbReference type="PROSITE" id="PS50110"/>
    </source>
</evidence>
<proteinExistence type="predicted"/>
<comment type="subcellular location">
    <subcellularLocation>
        <location evidence="2">Cell membrane</location>
    </subcellularLocation>
</comment>
<dbReference type="FunFam" id="3.30.565.10:FF:000023">
    <property type="entry name" value="PAS domain-containing sensor histidine kinase"/>
    <property type="match status" value="1"/>
</dbReference>
<dbReference type="SMART" id="SM00448">
    <property type="entry name" value="REC"/>
    <property type="match status" value="1"/>
</dbReference>
<keyword evidence="13" id="KW-0472">Membrane</keyword>
<gene>
    <name evidence="18" type="ORF">SAMN03080601_02682</name>
</gene>
<evidence type="ECO:0000256" key="12">
    <source>
        <dbReference type="ARBA" id="ARBA00023125"/>
    </source>
</evidence>
<dbReference type="GO" id="GO:0003677">
    <property type="term" value="F:DNA binding"/>
    <property type="evidence" value="ECO:0007669"/>
    <property type="project" value="UniProtKB-KW"/>
</dbReference>
<evidence type="ECO:0000256" key="3">
    <source>
        <dbReference type="ARBA" id="ARBA00012438"/>
    </source>
</evidence>
<keyword evidence="19" id="KW-1185">Reference proteome</keyword>
<keyword evidence="11" id="KW-0805">Transcription regulation</keyword>
<dbReference type="InterPro" id="IPR004358">
    <property type="entry name" value="Sig_transdc_His_kin-like_C"/>
</dbReference>
<evidence type="ECO:0000256" key="4">
    <source>
        <dbReference type="ARBA" id="ARBA00022475"/>
    </source>
</evidence>
<dbReference type="RefSeq" id="WP_079558385.1">
    <property type="nucleotide sequence ID" value="NZ_CP021904.1"/>
</dbReference>
<dbReference type="InterPro" id="IPR003661">
    <property type="entry name" value="HisK_dim/P_dom"/>
</dbReference>
<dbReference type="SUPFAM" id="SSF52172">
    <property type="entry name" value="CheY-like"/>
    <property type="match status" value="1"/>
</dbReference>
<dbReference type="FunFam" id="3.40.50.2300:FF:000001">
    <property type="entry name" value="DNA-binding response regulator PhoB"/>
    <property type="match status" value="1"/>
</dbReference>
<protein>
    <recommendedName>
        <fullName evidence="3">histidine kinase</fullName>
        <ecNumber evidence="3">2.7.13.3</ecNumber>
    </recommendedName>
</protein>
<dbReference type="GO" id="GO:0005886">
    <property type="term" value="C:plasma membrane"/>
    <property type="evidence" value="ECO:0007669"/>
    <property type="project" value="UniProtKB-SubCell"/>
</dbReference>
<dbReference type="SUPFAM" id="SSF55874">
    <property type="entry name" value="ATPase domain of HSP90 chaperone/DNA topoisomerase II/histidine kinase"/>
    <property type="match status" value="1"/>
</dbReference>
<reference evidence="19" key="1">
    <citation type="submission" date="2017-02" db="EMBL/GenBank/DDBJ databases">
        <authorList>
            <person name="Varghese N."/>
            <person name="Submissions S."/>
        </authorList>
    </citation>
    <scope>NUCLEOTIDE SEQUENCE [LARGE SCALE GENOMIC DNA]</scope>
    <source>
        <strain evidence="19">DSM 24412</strain>
    </source>
</reference>
<evidence type="ECO:0000256" key="7">
    <source>
        <dbReference type="ARBA" id="ARBA00022741"/>
    </source>
</evidence>